<proteinExistence type="inferred from homology"/>
<dbReference type="InterPro" id="IPR058624">
    <property type="entry name" value="MdtA-like_HH"/>
</dbReference>
<dbReference type="Proteomes" id="UP000078003">
    <property type="component" value="Unassembled WGS sequence"/>
</dbReference>
<dbReference type="InterPro" id="IPR058625">
    <property type="entry name" value="MdtA-like_BSH"/>
</dbReference>
<evidence type="ECO:0000256" key="5">
    <source>
        <dbReference type="SAM" id="Coils"/>
    </source>
</evidence>
<protein>
    <submittedName>
        <fullName evidence="9">Efflux transporter periplasmic adaptor subunit</fullName>
    </submittedName>
</protein>
<comment type="similarity">
    <text evidence="2">Belongs to the membrane fusion protein (MFP) (TC 8.A.1) family.</text>
</comment>
<dbReference type="PANTHER" id="PTHR30469">
    <property type="entry name" value="MULTIDRUG RESISTANCE PROTEIN MDTA"/>
    <property type="match status" value="1"/>
</dbReference>
<organism evidence="9 10">
    <name type="scientific">Eikenella corrodens</name>
    <dbReference type="NCBI Taxonomy" id="539"/>
    <lineage>
        <taxon>Bacteria</taxon>
        <taxon>Pseudomonadati</taxon>
        <taxon>Pseudomonadota</taxon>
        <taxon>Betaproteobacteria</taxon>
        <taxon>Neisseriales</taxon>
        <taxon>Neisseriaceae</taxon>
        <taxon>Eikenella</taxon>
    </lineage>
</organism>
<evidence type="ECO:0000313" key="9">
    <source>
        <dbReference type="EMBL" id="OAM17472.1"/>
    </source>
</evidence>
<evidence type="ECO:0000256" key="1">
    <source>
        <dbReference type="ARBA" id="ARBA00004196"/>
    </source>
</evidence>
<comment type="subcellular location">
    <subcellularLocation>
        <location evidence="1">Cell envelope</location>
    </subcellularLocation>
</comment>
<keyword evidence="4 5" id="KW-0175">Coiled coil</keyword>
<dbReference type="InterPro" id="IPR058627">
    <property type="entry name" value="MdtA-like_C"/>
</dbReference>
<dbReference type="GO" id="GO:0015562">
    <property type="term" value="F:efflux transmembrane transporter activity"/>
    <property type="evidence" value="ECO:0007669"/>
    <property type="project" value="TreeGrafter"/>
</dbReference>
<keyword evidence="3" id="KW-0813">Transport</keyword>
<dbReference type="Gene3D" id="2.40.50.100">
    <property type="match status" value="1"/>
</dbReference>
<feature type="domain" description="Multidrug resistance protein MdtA-like C-terminal permuted SH3" evidence="8">
    <location>
        <begin position="315"/>
        <end position="375"/>
    </location>
</feature>
<dbReference type="GO" id="GO:0030313">
    <property type="term" value="C:cell envelope"/>
    <property type="evidence" value="ECO:0007669"/>
    <property type="project" value="UniProtKB-SubCell"/>
</dbReference>
<feature type="domain" description="Multidrug resistance protein MdtA-like alpha-helical hairpin" evidence="6">
    <location>
        <begin position="106"/>
        <end position="182"/>
    </location>
</feature>
<evidence type="ECO:0000256" key="2">
    <source>
        <dbReference type="ARBA" id="ARBA00009477"/>
    </source>
</evidence>
<evidence type="ECO:0000313" key="10">
    <source>
        <dbReference type="Proteomes" id="UP000078003"/>
    </source>
</evidence>
<dbReference type="Pfam" id="PF25917">
    <property type="entry name" value="BSH_RND"/>
    <property type="match status" value="1"/>
</dbReference>
<dbReference type="RefSeq" id="WP_064083692.1">
    <property type="nucleotide sequence ID" value="NZ_LXSF01000002.1"/>
</dbReference>
<dbReference type="GO" id="GO:1990195">
    <property type="term" value="C:macrolide transmembrane transporter complex"/>
    <property type="evidence" value="ECO:0007669"/>
    <property type="project" value="InterPro"/>
</dbReference>
<feature type="coiled-coil region" evidence="5">
    <location>
        <begin position="106"/>
        <end position="157"/>
    </location>
</feature>
<dbReference type="Pfam" id="PF25967">
    <property type="entry name" value="RND-MFP_C"/>
    <property type="match status" value="1"/>
</dbReference>
<feature type="domain" description="Multidrug resistance protein MdtA-like barrel-sandwich hybrid" evidence="7">
    <location>
        <begin position="59"/>
        <end position="212"/>
    </location>
</feature>
<dbReference type="Pfam" id="PF25876">
    <property type="entry name" value="HH_MFP_RND"/>
    <property type="match status" value="1"/>
</dbReference>
<accession>A0A1A9RHM6</accession>
<evidence type="ECO:0000259" key="8">
    <source>
        <dbReference type="Pfam" id="PF25967"/>
    </source>
</evidence>
<evidence type="ECO:0000256" key="4">
    <source>
        <dbReference type="ARBA" id="ARBA00023054"/>
    </source>
</evidence>
<dbReference type="NCBIfam" id="TIGR01730">
    <property type="entry name" value="RND_mfp"/>
    <property type="match status" value="1"/>
</dbReference>
<dbReference type="GO" id="GO:0019898">
    <property type="term" value="C:extrinsic component of membrane"/>
    <property type="evidence" value="ECO:0007669"/>
    <property type="project" value="InterPro"/>
</dbReference>
<evidence type="ECO:0000259" key="6">
    <source>
        <dbReference type="Pfam" id="PF25876"/>
    </source>
</evidence>
<name>A0A1A9RHM6_EIKCO</name>
<evidence type="ECO:0000259" key="7">
    <source>
        <dbReference type="Pfam" id="PF25917"/>
    </source>
</evidence>
<dbReference type="InterPro" id="IPR030190">
    <property type="entry name" value="MacA_alpha-hairpin_sf"/>
</dbReference>
<comment type="caution">
    <text evidence="9">The sequence shown here is derived from an EMBL/GenBank/DDBJ whole genome shotgun (WGS) entry which is preliminary data.</text>
</comment>
<dbReference type="InterPro" id="IPR006143">
    <property type="entry name" value="RND_pump_MFP"/>
</dbReference>
<dbReference type="Gene3D" id="2.40.420.20">
    <property type="match status" value="1"/>
</dbReference>
<gene>
    <name evidence="9" type="ORF">A7P85_03775</name>
</gene>
<sequence length="387" mass="41668">MKKPLKWTLWAVAALAVGAAGYAFLKPSKPQITYLTEEVKRADVRQTVSATGEISAAQLVDVGAQASGQIKHLYVKLGQHVEKGDLIAEIDSTTQLNALNTNKAKLETYQAQLVSARVALQNAERKYRREQALWAENATSKEELESAQGSYAAAKAQVGELQSSIRQTRIAINTAEADLGYTRITAPISGTMVSVKVEEGQTVNAVQTTPAIGQVADLSHMLNKMQIAEGDVTRVKAGQTLLFTTLADPDSEREAKLDSVDPGLTTLSQGSYTTSTDTTSTAIYYYARSLVPNEDGKLAIGMTTQNNIVIGEAKNVLTVPATAVKQRGRERYVRVLKADNQVEERTITVGISDGTRTEVKSGVKEGEKVIVSESDGTVKEWQGGPPV</sequence>
<dbReference type="AlphaFoldDB" id="A0A1A9RHM6"/>
<reference evidence="10" key="1">
    <citation type="submission" date="2016-05" db="EMBL/GenBank/DDBJ databases">
        <title>Draft genome of Corynebacterium afermentans subsp. afermentans LCDC 88199T.</title>
        <authorList>
            <person name="Bernier A.-M."/>
            <person name="Bernard K."/>
        </authorList>
    </citation>
    <scope>NUCLEOTIDE SEQUENCE [LARGE SCALE GENOMIC DNA]</scope>
    <source>
        <strain evidence="10">NML01-0328</strain>
    </source>
</reference>
<dbReference type="SUPFAM" id="SSF111369">
    <property type="entry name" value="HlyD-like secretion proteins"/>
    <property type="match status" value="1"/>
</dbReference>
<dbReference type="Gene3D" id="2.40.30.170">
    <property type="match status" value="1"/>
</dbReference>
<evidence type="ECO:0000256" key="3">
    <source>
        <dbReference type="ARBA" id="ARBA00022448"/>
    </source>
</evidence>
<dbReference type="EMBL" id="LXSF01000002">
    <property type="protein sequence ID" value="OAM17472.1"/>
    <property type="molecule type" value="Genomic_DNA"/>
</dbReference>
<dbReference type="Gene3D" id="6.10.140.1990">
    <property type="match status" value="1"/>
</dbReference>
<dbReference type="GO" id="GO:1990961">
    <property type="term" value="P:xenobiotic detoxification by transmembrane export across the plasma membrane"/>
    <property type="evidence" value="ECO:0007669"/>
    <property type="project" value="InterPro"/>
</dbReference>
<dbReference type="PANTHER" id="PTHR30469:SF33">
    <property type="entry name" value="SLR1207 PROTEIN"/>
    <property type="match status" value="1"/>
</dbReference>
<dbReference type="GO" id="GO:1990281">
    <property type="term" value="C:efflux pump complex"/>
    <property type="evidence" value="ECO:0007669"/>
    <property type="project" value="TreeGrafter"/>
</dbReference>